<dbReference type="EMBL" id="RBIJ01000009">
    <property type="protein sequence ID" value="RKQ83501.1"/>
    <property type="molecule type" value="Genomic_DNA"/>
</dbReference>
<keyword evidence="3" id="KW-1185">Reference proteome</keyword>
<dbReference type="Proteomes" id="UP000267019">
    <property type="component" value="Unassembled WGS sequence"/>
</dbReference>
<accession>A0A660KUK4</accession>
<comment type="caution">
    <text evidence="2">The sequence shown here is derived from an EMBL/GenBank/DDBJ whole genome shotgun (WGS) entry which is preliminary data.</text>
</comment>
<evidence type="ECO:0000313" key="2">
    <source>
        <dbReference type="EMBL" id="RKQ83501.1"/>
    </source>
</evidence>
<gene>
    <name evidence="2" type="ORF">C7438_1778</name>
</gene>
<protein>
    <submittedName>
        <fullName evidence="2">Uncharacterized protein</fullName>
    </submittedName>
</protein>
<sequence length="196" mass="20745">MASLTAASGRVTWRGLTDGKTITAPTARKTCTSGYCARCGRRTPRVERVPCAPGPTRSRRVCVCTSSGTAREWEVACGLRPRKTCGRNRTGRFDGERKGQTGGESAGGDLSAVRQQHGRDVPGQRGSDQRENREAVAWFCRQGGRFTLATGCTGAAVVPYLARVGATPGSSCATVRASLTRGRAGCCGRRSCPFEA</sequence>
<feature type="region of interest" description="Disordered" evidence="1">
    <location>
        <begin position="88"/>
        <end position="130"/>
    </location>
</feature>
<reference evidence="2 3" key="1">
    <citation type="submission" date="2018-10" db="EMBL/GenBank/DDBJ databases">
        <title>Genomic Encyclopedia of Type Strains, Phase IV (KMG-IV): sequencing the most valuable type-strain genomes for metagenomic binning, comparative biology and taxonomic classification.</title>
        <authorList>
            <person name="Goeker M."/>
        </authorList>
    </citation>
    <scope>NUCLEOTIDE SEQUENCE [LARGE SCALE GENOMIC DNA]</scope>
    <source>
        <strain evidence="2 3">DSM 22653</strain>
    </source>
</reference>
<name>A0A660KUK4_9BACL</name>
<organism evidence="2 3">
    <name type="scientific">Brockia lithotrophica</name>
    <dbReference type="NCBI Taxonomy" id="933949"/>
    <lineage>
        <taxon>Bacteria</taxon>
        <taxon>Bacillati</taxon>
        <taxon>Bacillota</taxon>
        <taxon>Bacilli</taxon>
        <taxon>Bacillales</taxon>
        <taxon>Bacillales Family X. Incertae Sedis</taxon>
        <taxon>Brockia</taxon>
    </lineage>
</organism>
<proteinExistence type="predicted"/>
<dbReference type="AlphaFoldDB" id="A0A660KUK4"/>
<feature type="compositionally biased region" description="Basic and acidic residues" evidence="1">
    <location>
        <begin position="117"/>
        <end position="130"/>
    </location>
</feature>
<evidence type="ECO:0000313" key="3">
    <source>
        <dbReference type="Proteomes" id="UP000267019"/>
    </source>
</evidence>
<evidence type="ECO:0000256" key="1">
    <source>
        <dbReference type="SAM" id="MobiDB-lite"/>
    </source>
</evidence>